<reference evidence="2 3" key="1">
    <citation type="submission" date="2016-10" db="EMBL/GenBank/DDBJ databases">
        <authorList>
            <person name="de Groot N.N."/>
        </authorList>
    </citation>
    <scope>NUCLEOTIDE SEQUENCE [LARGE SCALE GENOMIC DNA]</scope>
    <source>
        <strain evidence="2 3">CGMCC 4.3143</strain>
    </source>
</reference>
<dbReference type="Gene3D" id="3.10.450.50">
    <property type="match status" value="1"/>
</dbReference>
<dbReference type="AlphaFoldDB" id="A0A1G7X258"/>
<dbReference type="InterPro" id="IPR009959">
    <property type="entry name" value="Cyclase_SnoaL-like"/>
</dbReference>
<feature type="domain" description="SnoaL-like" evidence="1">
    <location>
        <begin position="18"/>
        <end position="116"/>
    </location>
</feature>
<dbReference type="EMBL" id="FNBE01000015">
    <property type="protein sequence ID" value="SDG78274.1"/>
    <property type="molecule type" value="Genomic_DNA"/>
</dbReference>
<dbReference type="SUPFAM" id="SSF54427">
    <property type="entry name" value="NTF2-like"/>
    <property type="match status" value="1"/>
</dbReference>
<accession>A0A1G7X258</accession>
<name>A0A1G7X258_PSEOR</name>
<evidence type="ECO:0000313" key="2">
    <source>
        <dbReference type="EMBL" id="SDG78274.1"/>
    </source>
</evidence>
<dbReference type="STRING" id="366584.SAMN05216377_11561"/>
<gene>
    <name evidence="2" type="ORF">SAMN05216377_11561</name>
</gene>
<evidence type="ECO:0000313" key="3">
    <source>
        <dbReference type="Proteomes" id="UP000198967"/>
    </source>
</evidence>
<dbReference type="InterPro" id="IPR032710">
    <property type="entry name" value="NTF2-like_dom_sf"/>
</dbReference>
<dbReference type="RefSeq" id="WP_093088066.1">
    <property type="nucleotide sequence ID" value="NZ_FNBE01000015.1"/>
</dbReference>
<organism evidence="2 3">
    <name type="scientific">Pseudonocardia oroxyli</name>
    <dbReference type="NCBI Taxonomy" id="366584"/>
    <lineage>
        <taxon>Bacteria</taxon>
        <taxon>Bacillati</taxon>
        <taxon>Actinomycetota</taxon>
        <taxon>Actinomycetes</taxon>
        <taxon>Pseudonocardiales</taxon>
        <taxon>Pseudonocardiaceae</taxon>
        <taxon>Pseudonocardia</taxon>
    </lineage>
</organism>
<proteinExistence type="predicted"/>
<dbReference type="InterPro" id="IPR037401">
    <property type="entry name" value="SnoaL-like"/>
</dbReference>
<dbReference type="PANTHER" id="PTHR38436:SF1">
    <property type="entry name" value="ESTER CYCLASE"/>
    <property type="match status" value="1"/>
</dbReference>
<protein>
    <submittedName>
        <fullName evidence="2">Predicted SnoaL-like aldol condensation-catalyzing enzyme</fullName>
    </submittedName>
</protein>
<dbReference type="Pfam" id="PF12680">
    <property type="entry name" value="SnoaL_2"/>
    <property type="match status" value="1"/>
</dbReference>
<evidence type="ECO:0000259" key="1">
    <source>
        <dbReference type="Pfam" id="PF12680"/>
    </source>
</evidence>
<dbReference type="PANTHER" id="PTHR38436">
    <property type="entry name" value="POLYKETIDE CYCLASE SNOAL-LIKE DOMAIN"/>
    <property type="match status" value="1"/>
</dbReference>
<dbReference type="OrthoDB" id="129343at2"/>
<dbReference type="Proteomes" id="UP000198967">
    <property type="component" value="Unassembled WGS sequence"/>
</dbReference>
<keyword evidence="3" id="KW-1185">Reference proteome</keyword>
<sequence>MSTPDTATDTATENTALVTEFYTRAFNEGEPEAAARVALGDTYIQHNPGAPDGAEAFIGYVHHMRGRFPELQLQVKRTVASGDLVVTHSRFHLTPGDRGLAAADIWRVRDGRIVEHWDVIQEVPEQAANSNTMF</sequence>
<dbReference type="GO" id="GO:0030638">
    <property type="term" value="P:polyketide metabolic process"/>
    <property type="evidence" value="ECO:0007669"/>
    <property type="project" value="InterPro"/>
</dbReference>